<proteinExistence type="inferred from homology"/>
<evidence type="ECO:0000259" key="5">
    <source>
        <dbReference type="SMART" id="SM00829"/>
    </source>
</evidence>
<dbReference type="SMART" id="SM00829">
    <property type="entry name" value="PKS_ER"/>
    <property type="match status" value="1"/>
</dbReference>
<reference evidence="6 7" key="1">
    <citation type="journal article" date="2016" name="DNA Res.">
        <title>The draft genome of MD-2 pineapple using hybrid error correction of long reads.</title>
        <authorList>
            <person name="Redwan R.M."/>
            <person name="Saidin A."/>
            <person name="Kumar S.V."/>
        </authorList>
    </citation>
    <scope>NUCLEOTIDE SEQUENCE [LARGE SCALE GENOMIC DNA]</scope>
    <source>
        <strain evidence="7">cv. MD2</strain>
        <tissue evidence="6">Leaf</tissue>
    </source>
</reference>
<dbReference type="InterPro" id="IPR036291">
    <property type="entry name" value="NAD(P)-bd_dom_sf"/>
</dbReference>
<comment type="caution">
    <text evidence="6">The sequence shown here is derived from an EMBL/GenBank/DDBJ whole genome shotgun (WGS) entry which is preliminary data.</text>
</comment>
<dbReference type="Proteomes" id="UP000092600">
    <property type="component" value="Unassembled WGS sequence"/>
</dbReference>
<dbReference type="AlphaFoldDB" id="A0A199VSZ0"/>
<feature type="domain" description="Enoyl reductase (ER)" evidence="5">
    <location>
        <begin position="98"/>
        <end position="400"/>
    </location>
</feature>
<sequence length="407" mass="42434">MLRTLHCPSSSSLALLPLPSPSKPYLAPPLLRPRSLRRGGGGGGGGGGVGARSKLGGASPSTRVSASSKPGPASADAVVAAPSEVPEQMRAWIYDEYGDAGVLRLEDAVAVPEVGDDQVLVRVSAAALNPVDFKRRQGKFKATDSPLPVCVITEKRTTVPGYDVAGVVVKVGSQVKNLKEGDEVYGDINEKALENPKQFGSLAEYTAVEEKLLAVKPKNLDFAQAASLPLAIETAYEGLEKAGFSAGKSVLVLGGAGGVGSLVIQLAKHVYGASKVAATSSTGKLELLKSLGADLAIDYTKENIEELPEKFDVVYDAVGQCERAVKAVKEGGSVVVLTGPVIPPGFRFVVTSNGESLTKLSPYLESGKVKPLLDPKGPFPFSQVVEAFSYLETGRATGKVQELPLSH</sequence>
<dbReference type="PROSITE" id="PS01162">
    <property type="entry name" value="QOR_ZETA_CRYSTAL"/>
    <property type="match status" value="1"/>
</dbReference>
<dbReference type="InterPro" id="IPR013154">
    <property type="entry name" value="ADH-like_N"/>
</dbReference>
<dbReference type="Gene3D" id="3.40.50.720">
    <property type="entry name" value="NAD(P)-binding Rossmann-like Domain"/>
    <property type="match status" value="1"/>
</dbReference>
<name>A0A199VSZ0_ANACO</name>
<evidence type="ECO:0000256" key="1">
    <source>
        <dbReference type="ARBA" id="ARBA00010371"/>
    </source>
</evidence>
<dbReference type="SUPFAM" id="SSF51735">
    <property type="entry name" value="NAD(P)-binding Rossmann-fold domains"/>
    <property type="match status" value="1"/>
</dbReference>
<accession>A0A199VSZ0</accession>
<gene>
    <name evidence="6" type="ORF">ACMD2_16122</name>
</gene>
<dbReference type="PANTHER" id="PTHR44573:SF1">
    <property type="entry name" value="NADPH-DEPENDENT ALKENAL_ONE OXIDOREDUCTASE, CHLOROPLASTIC"/>
    <property type="match status" value="1"/>
</dbReference>
<evidence type="ECO:0000256" key="3">
    <source>
        <dbReference type="ARBA" id="ARBA00023027"/>
    </source>
</evidence>
<dbReference type="GO" id="GO:0008270">
    <property type="term" value="F:zinc ion binding"/>
    <property type="evidence" value="ECO:0007669"/>
    <property type="project" value="InterPro"/>
</dbReference>
<dbReference type="Pfam" id="PF08240">
    <property type="entry name" value="ADH_N"/>
    <property type="match status" value="1"/>
</dbReference>
<organism evidence="6 7">
    <name type="scientific">Ananas comosus</name>
    <name type="common">Pineapple</name>
    <name type="synonym">Ananas ananas</name>
    <dbReference type="NCBI Taxonomy" id="4615"/>
    <lineage>
        <taxon>Eukaryota</taxon>
        <taxon>Viridiplantae</taxon>
        <taxon>Streptophyta</taxon>
        <taxon>Embryophyta</taxon>
        <taxon>Tracheophyta</taxon>
        <taxon>Spermatophyta</taxon>
        <taxon>Magnoliopsida</taxon>
        <taxon>Liliopsida</taxon>
        <taxon>Poales</taxon>
        <taxon>Bromeliaceae</taxon>
        <taxon>Bromelioideae</taxon>
        <taxon>Ananas</taxon>
    </lineage>
</organism>
<dbReference type="InterPro" id="IPR011032">
    <property type="entry name" value="GroES-like_sf"/>
</dbReference>
<evidence type="ECO:0000313" key="6">
    <source>
        <dbReference type="EMBL" id="OAY80118.1"/>
    </source>
</evidence>
<evidence type="ECO:0000256" key="2">
    <source>
        <dbReference type="ARBA" id="ARBA00023002"/>
    </source>
</evidence>
<keyword evidence="3" id="KW-0520">NAD</keyword>
<dbReference type="InterPro" id="IPR044626">
    <property type="entry name" value="AOR-like"/>
</dbReference>
<keyword evidence="2" id="KW-0560">Oxidoreductase</keyword>
<feature type="region of interest" description="Disordered" evidence="4">
    <location>
        <begin position="26"/>
        <end position="75"/>
    </location>
</feature>
<dbReference type="PANTHER" id="PTHR44573">
    <property type="entry name" value="NADPH-DEPENDENT ALKENAL/ONE OXIDOREDUCTASE, CHLOROPLASTIC"/>
    <property type="match status" value="1"/>
</dbReference>
<comment type="similarity">
    <text evidence="1">Belongs to the zinc-containing alcohol dehydrogenase family. Quinone oxidoreductase subfamily.</text>
</comment>
<dbReference type="Pfam" id="PF13602">
    <property type="entry name" value="ADH_zinc_N_2"/>
    <property type="match status" value="1"/>
</dbReference>
<dbReference type="InterPro" id="IPR002364">
    <property type="entry name" value="Quin_OxRdtase/zeta-crystal_CS"/>
</dbReference>
<dbReference type="STRING" id="4615.A0A199VSZ0"/>
<dbReference type="GO" id="GO:0016628">
    <property type="term" value="F:oxidoreductase activity, acting on the CH-CH group of donors, NAD or NADP as acceptor"/>
    <property type="evidence" value="ECO:0007669"/>
    <property type="project" value="InterPro"/>
</dbReference>
<protein>
    <submittedName>
        <fullName evidence="6">Quinone oxidoreductase-like protein, chloroplastic</fullName>
    </submittedName>
</protein>
<dbReference type="CDD" id="cd05289">
    <property type="entry name" value="MDR_like_2"/>
    <property type="match status" value="1"/>
</dbReference>
<feature type="compositionally biased region" description="Gly residues" evidence="4">
    <location>
        <begin position="38"/>
        <end position="50"/>
    </location>
</feature>
<evidence type="ECO:0000313" key="7">
    <source>
        <dbReference type="Proteomes" id="UP000092600"/>
    </source>
</evidence>
<dbReference type="InterPro" id="IPR020843">
    <property type="entry name" value="ER"/>
</dbReference>
<dbReference type="SUPFAM" id="SSF50129">
    <property type="entry name" value="GroES-like"/>
    <property type="match status" value="1"/>
</dbReference>
<dbReference type="EMBL" id="LSRQ01000944">
    <property type="protein sequence ID" value="OAY80118.1"/>
    <property type="molecule type" value="Genomic_DNA"/>
</dbReference>
<dbReference type="Gene3D" id="3.90.180.10">
    <property type="entry name" value="Medium-chain alcohol dehydrogenases, catalytic domain"/>
    <property type="match status" value="1"/>
</dbReference>
<evidence type="ECO:0000256" key="4">
    <source>
        <dbReference type="SAM" id="MobiDB-lite"/>
    </source>
</evidence>
<feature type="compositionally biased region" description="Polar residues" evidence="4">
    <location>
        <begin position="59"/>
        <end position="68"/>
    </location>
</feature>